<dbReference type="Proteomes" id="UP000517694">
    <property type="component" value="Unassembled WGS sequence"/>
</dbReference>
<feature type="transmembrane region" description="Helical" evidence="2">
    <location>
        <begin position="12"/>
        <end position="32"/>
    </location>
</feature>
<keyword evidence="2" id="KW-1133">Transmembrane helix</keyword>
<name>A0A7X1I6U9_9ACTN</name>
<dbReference type="EMBL" id="JACMHY010000022">
    <property type="protein sequence ID" value="MBC2869865.1"/>
    <property type="molecule type" value="Genomic_DNA"/>
</dbReference>
<keyword evidence="4" id="KW-1185">Reference proteome</keyword>
<protein>
    <submittedName>
        <fullName evidence="3">Uncharacterized protein</fullName>
    </submittedName>
</protein>
<dbReference type="OrthoDB" id="4306465at2"/>
<dbReference type="AlphaFoldDB" id="A0A7X1I6U9"/>
<evidence type="ECO:0000256" key="1">
    <source>
        <dbReference type="SAM" id="MobiDB-lite"/>
    </source>
</evidence>
<evidence type="ECO:0000256" key="2">
    <source>
        <dbReference type="SAM" id="Phobius"/>
    </source>
</evidence>
<keyword evidence="2" id="KW-0472">Membrane</keyword>
<reference evidence="3 4" key="1">
    <citation type="submission" date="2020-08" db="EMBL/GenBank/DDBJ databases">
        <title>Whole-Genome Sequence of French Clinical Streptomyces mexicanus Strain Q0842.</title>
        <authorList>
            <person name="Boxberger M."/>
            <person name="La Scola B."/>
        </authorList>
    </citation>
    <scope>NUCLEOTIDE SEQUENCE [LARGE SCALE GENOMIC DNA]</scope>
    <source>
        <strain evidence="3 4">Marseille-Q0842</strain>
    </source>
</reference>
<evidence type="ECO:0000313" key="4">
    <source>
        <dbReference type="Proteomes" id="UP000517694"/>
    </source>
</evidence>
<accession>A0A7X1I6U9</accession>
<evidence type="ECO:0000313" key="3">
    <source>
        <dbReference type="EMBL" id="MBC2869865.1"/>
    </source>
</evidence>
<organism evidence="3 4">
    <name type="scientific">Streptomyces mexicanus</name>
    <dbReference type="NCBI Taxonomy" id="178566"/>
    <lineage>
        <taxon>Bacteria</taxon>
        <taxon>Bacillati</taxon>
        <taxon>Actinomycetota</taxon>
        <taxon>Actinomycetes</taxon>
        <taxon>Kitasatosporales</taxon>
        <taxon>Streptomycetaceae</taxon>
        <taxon>Streptomyces</taxon>
    </lineage>
</organism>
<gene>
    <name evidence="3" type="ORF">H1R13_34400</name>
</gene>
<sequence length="265" mass="28261">MSRTRGTWNSPGVWLAGAVLAVVLALTAYLALSGDDDGHSSAGKGGAHPSASGSVTPGPTYTEPDDWIEPDRWSALPRGEHTDRYGNQVVYPHTTEGAVAMLAAANSTDVEGGRTLRDEQLANYHSYVARADQTAQNAENVELASIDADKQMHQSMGLPAGSDLPSGAYVRNTVIAYKVIKASRDEVSVWLLAKITKKAGETQKETASYTRTLMAGVWQDGDWKMSSAALVRASQQTDGQPKPEMAAPGDAKFNEVGWVAIREAS</sequence>
<proteinExistence type="predicted"/>
<comment type="caution">
    <text evidence="3">The sequence shown here is derived from an EMBL/GenBank/DDBJ whole genome shotgun (WGS) entry which is preliminary data.</text>
</comment>
<keyword evidence="2" id="KW-0812">Transmembrane</keyword>
<feature type="region of interest" description="Disordered" evidence="1">
    <location>
        <begin position="38"/>
        <end position="80"/>
    </location>
</feature>